<comment type="caution">
    <text evidence="5">The sequence shown here is derived from an EMBL/GenBank/DDBJ whole genome shotgun (WGS) entry which is preliminary data.</text>
</comment>
<dbReference type="Proteomes" id="UP001642540">
    <property type="component" value="Unassembled WGS sequence"/>
</dbReference>
<reference evidence="5 6" key="1">
    <citation type="submission" date="2024-08" db="EMBL/GenBank/DDBJ databases">
        <authorList>
            <person name="Cucini C."/>
            <person name="Frati F."/>
        </authorList>
    </citation>
    <scope>NUCLEOTIDE SEQUENCE [LARGE SCALE GENOMIC DNA]</scope>
</reference>
<keyword evidence="2" id="KW-0547">Nucleotide-binding</keyword>
<feature type="region of interest" description="Disordered" evidence="4">
    <location>
        <begin position="289"/>
        <end position="312"/>
    </location>
</feature>
<keyword evidence="3" id="KW-0067">ATP-binding</keyword>
<feature type="region of interest" description="Disordered" evidence="4">
    <location>
        <begin position="394"/>
        <end position="417"/>
    </location>
</feature>
<accession>A0ABP1QAA8</accession>
<evidence type="ECO:0000313" key="6">
    <source>
        <dbReference type="Proteomes" id="UP001642540"/>
    </source>
</evidence>
<gene>
    <name evidence="5" type="ORF">ODALV1_LOCUS8231</name>
</gene>
<dbReference type="Gene3D" id="3.30.420.40">
    <property type="match status" value="1"/>
</dbReference>
<protein>
    <submittedName>
        <fullName evidence="5">Uncharacterized protein</fullName>
    </submittedName>
</protein>
<evidence type="ECO:0000256" key="3">
    <source>
        <dbReference type="ARBA" id="ARBA00022840"/>
    </source>
</evidence>
<dbReference type="InterPro" id="IPR013126">
    <property type="entry name" value="Hsp_70_fam"/>
</dbReference>
<feature type="compositionally biased region" description="Polar residues" evidence="4">
    <location>
        <begin position="332"/>
        <end position="348"/>
    </location>
</feature>
<organism evidence="5 6">
    <name type="scientific">Orchesella dallaii</name>
    <dbReference type="NCBI Taxonomy" id="48710"/>
    <lineage>
        <taxon>Eukaryota</taxon>
        <taxon>Metazoa</taxon>
        <taxon>Ecdysozoa</taxon>
        <taxon>Arthropoda</taxon>
        <taxon>Hexapoda</taxon>
        <taxon>Collembola</taxon>
        <taxon>Entomobryomorpha</taxon>
        <taxon>Entomobryoidea</taxon>
        <taxon>Orchesellidae</taxon>
        <taxon>Orchesellinae</taxon>
        <taxon>Orchesella</taxon>
    </lineage>
</organism>
<dbReference type="Pfam" id="PF00012">
    <property type="entry name" value="HSP70"/>
    <property type="match status" value="1"/>
</dbReference>
<dbReference type="SUPFAM" id="SSF53067">
    <property type="entry name" value="Actin-like ATPase domain"/>
    <property type="match status" value="1"/>
</dbReference>
<evidence type="ECO:0000256" key="1">
    <source>
        <dbReference type="ARBA" id="ARBA00007381"/>
    </source>
</evidence>
<evidence type="ECO:0000256" key="2">
    <source>
        <dbReference type="ARBA" id="ARBA00022741"/>
    </source>
</evidence>
<proteinExistence type="inferred from homology"/>
<sequence>MEENQFSKPIINEAVESYKKVMSTHETDPYPPDILNTIHSRLIETYTEALRETLNTNEYTRSLEQELEKAFSDFKEMNEFRIEELHRNASQTIHKLKMKYSGDMEDLLDENPDGMEEQVLKKAHEQTVAEVRNLLGKELQTKVRVNEPVEPHWECLKFHTNKYFRSIEDANQENLEKSSKTKSKVVGTEKKVENQAKLVKKPEVKPYGVSVFIDKNAKIQSSAISTTSTDVSKYAAPILLQNDKKKFENPTSLKAREGSTPIEVSQLKPTNQTKTNAIISKLEESYGVNKSLSTPPIQNPIPKSTPKYSTPASIQNDEKFQIERTQKDKPTLPNTQVSFNQDHSSRTNSQTSSQLSKSKSELLKPRPRPQNQYENVSVSYTVAAQSQPIQIKTMTQTQLPPTSPLKKSQSVNTPSRYENLNSGLNQPLSVFSGGGGGGTTAGHSGFSSFSSSTSASASSPSQVQLPPLLISLTPHEVNIGIRLQDQFTTLVNEFGDYFTPMQLAHTKLDTFIYGSKASEESRDSLKSFWSLEECFMWGKNPWSASITINGRLRQLRGEMVVGYILKKLKLAAETQLEGRSCWATLIAVPNWFELVDRCLVEDAARAAGFTSVKLVNQLSAIALRHVGHVKRKGAGNSSNFLILQKYQNFIYAAAYGADTTMERVYLLGHCVKKYKKNRGGGDRRRFLTLSRKTRDNNEREMNRRKGLIQKVLDYALEFGKAIDPTVKNELADPSLYLHPYFVVSDSEEWIEMMQEVVKVEMITKDVNDVMIGLAHLAGRPTSMNGKPIINDEKCLVSTTPHEKNNFSRGQVQEIELLVISEMDTSSTHVL</sequence>
<dbReference type="InterPro" id="IPR043129">
    <property type="entry name" value="ATPase_NBD"/>
</dbReference>
<comment type="similarity">
    <text evidence="1">Belongs to the heat shock protein 70 family.</text>
</comment>
<name>A0ABP1QAA8_9HEXA</name>
<evidence type="ECO:0000256" key="4">
    <source>
        <dbReference type="SAM" id="MobiDB-lite"/>
    </source>
</evidence>
<feature type="region of interest" description="Disordered" evidence="4">
    <location>
        <begin position="324"/>
        <end position="373"/>
    </location>
</feature>
<dbReference type="EMBL" id="CAXLJM020000025">
    <property type="protein sequence ID" value="CAL8092476.1"/>
    <property type="molecule type" value="Genomic_DNA"/>
</dbReference>
<evidence type="ECO:0000313" key="5">
    <source>
        <dbReference type="EMBL" id="CAL8092476.1"/>
    </source>
</evidence>
<keyword evidence="6" id="KW-1185">Reference proteome</keyword>